<organism evidence="1 2">
    <name type="scientific">Klebsiella oxytoca</name>
    <dbReference type="NCBI Taxonomy" id="571"/>
    <lineage>
        <taxon>Bacteria</taxon>
        <taxon>Pseudomonadati</taxon>
        <taxon>Pseudomonadota</taxon>
        <taxon>Gammaproteobacteria</taxon>
        <taxon>Enterobacterales</taxon>
        <taxon>Enterobacteriaceae</taxon>
        <taxon>Klebsiella/Raoultella group</taxon>
        <taxon>Klebsiella</taxon>
    </lineage>
</organism>
<dbReference type="Proteomes" id="UP000247485">
    <property type="component" value="Unassembled WGS sequence"/>
</dbReference>
<reference evidence="1 2" key="1">
    <citation type="submission" date="2018-05" db="EMBL/GenBank/DDBJ databases">
        <title>Freshwater and sediment microbial communities from various areas in North America, analyzing microbe dynamics in response to fracking.</title>
        <authorList>
            <person name="Lamendella R."/>
        </authorList>
    </citation>
    <scope>NUCLEOTIDE SEQUENCE [LARGE SCALE GENOMIC DNA]</scope>
    <source>
        <strain evidence="1 2">67</strain>
    </source>
</reference>
<dbReference type="RefSeq" id="WP_110275713.1">
    <property type="nucleotide sequence ID" value="NZ_QJJG01000014.1"/>
</dbReference>
<accession>A0A318FHJ8</accession>
<gene>
    <name evidence="1" type="ORF">DET57_114168</name>
</gene>
<dbReference type="EMBL" id="QJJG01000014">
    <property type="protein sequence ID" value="PXW42176.1"/>
    <property type="molecule type" value="Genomic_DNA"/>
</dbReference>
<proteinExistence type="predicted"/>
<dbReference type="AlphaFoldDB" id="A0A318FHJ8"/>
<sequence length="283" mass="31351">MSVADFYTEKLIDVEFKLDDQKDPIRLSGYRVEMTMQNAGGRSGSSLDLAIYNINMDLAQRIAGTNGWSTKFRQDWVSILAGDQNHKDLIFQGNTYEAFIDFNNMPDVPLRLRANAAYYYRVLTAAPNSYKGPVDAVEMIESITKFIGYNFVNNGVKPVILTDMYAFGSAINQICEIADAARIGLTIHNKEIQISPNGEIQTDIITEVSPSTGMLGYPTVTSRGVLINHIFLPYLKRQGLIRLVTDNKSASGVLKVTAIEHNIASKVQGGPWVTSIMAIKQSE</sequence>
<evidence type="ECO:0000313" key="1">
    <source>
        <dbReference type="EMBL" id="PXW42176.1"/>
    </source>
</evidence>
<evidence type="ECO:0000313" key="2">
    <source>
        <dbReference type="Proteomes" id="UP000247485"/>
    </source>
</evidence>
<comment type="caution">
    <text evidence="1">The sequence shown here is derived from an EMBL/GenBank/DDBJ whole genome shotgun (WGS) entry which is preliminary data.</text>
</comment>
<name>A0A318FHJ8_KLEOX</name>
<protein>
    <submittedName>
        <fullName evidence="1">Uncharacterized protein</fullName>
    </submittedName>
</protein>